<dbReference type="AlphaFoldDB" id="A0A855XRV3"/>
<evidence type="ECO:0008006" key="4">
    <source>
        <dbReference type="Google" id="ProtNLM"/>
    </source>
</evidence>
<reference evidence="2 3" key="1">
    <citation type="submission" date="2018-05" db="EMBL/GenBank/DDBJ databases">
        <title>Freshwater and sediment microbial communities from various areas in North America, analyzing microbe dynamics in response to fracking.</title>
        <authorList>
            <person name="Lamendella R."/>
        </authorList>
    </citation>
    <scope>NUCLEOTIDE SEQUENCE [LARGE SCALE GENOMIC DNA]</scope>
    <source>
        <strain evidence="2 3">DB-3</strain>
    </source>
</reference>
<accession>A0A855XRV3</accession>
<organism evidence="2 3">
    <name type="scientific">Paenibacillus pabuli</name>
    <dbReference type="NCBI Taxonomy" id="1472"/>
    <lineage>
        <taxon>Bacteria</taxon>
        <taxon>Bacillati</taxon>
        <taxon>Bacillota</taxon>
        <taxon>Bacilli</taxon>
        <taxon>Bacillales</taxon>
        <taxon>Paenibacillaceae</taxon>
        <taxon>Paenibacillus</taxon>
    </lineage>
</organism>
<protein>
    <recommendedName>
        <fullName evidence="4">Copper amine oxidase-like protein</fullName>
    </recommendedName>
</protein>
<sequence length="383" mass="43759">MKLTKLKIIIGILFISLFSSAAVVSGATSIFKIGLDGFTLDMTRTKGKVQVGNKMVPATLSQNGTTYLAAPAIGEVIRANYKYDSKSNTLMFNSYKKSEDSTKIKTLQSQVSTLKNQVAELQSAKNKSEGWLEYRSKHFTLLYTKTYEKDIKQVEADFEKGYEVAVREFTNLLPEVKTMLNSDLYPIYIYLHPTATDQVSEGSAYNYTYGTAEVLKSEIHVLTPSAYQKKGYTLDGGKYDNPEYFTHLFKHEFIHTPQSMIAERLRGEKGWYPGGQETQWTKEGQAEYFAAKGTKDLEKNKSHWKPIILHNPQEHITLYKDNLVVRTPYIAGYMFTTFLYEQYGAKKYDTFLTSSKPTLEEAFVETFGGLEQVNKKWLEWLKK</sequence>
<evidence type="ECO:0000313" key="3">
    <source>
        <dbReference type="Proteomes" id="UP000247078"/>
    </source>
</evidence>
<feature type="signal peptide" evidence="1">
    <location>
        <begin position="1"/>
        <end position="21"/>
    </location>
</feature>
<comment type="caution">
    <text evidence="2">The sequence shown here is derived from an EMBL/GenBank/DDBJ whole genome shotgun (WGS) entry which is preliminary data.</text>
</comment>
<dbReference type="EMBL" id="QGTZ01000008">
    <property type="protein sequence ID" value="PWW37880.1"/>
    <property type="molecule type" value="Genomic_DNA"/>
</dbReference>
<gene>
    <name evidence="2" type="ORF">DET56_10873</name>
</gene>
<proteinExistence type="predicted"/>
<evidence type="ECO:0000313" key="2">
    <source>
        <dbReference type="EMBL" id="PWW37880.1"/>
    </source>
</evidence>
<dbReference type="RefSeq" id="WP_110000370.1">
    <property type="nucleotide sequence ID" value="NZ_QGTZ01000008.1"/>
</dbReference>
<name>A0A855XRV3_9BACL</name>
<feature type="chain" id="PRO_5038358507" description="Copper amine oxidase-like protein" evidence="1">
    <location>
        <begin position="22"/>
        <end position="383"/>
    </location>
</feature>
<evidence type="ECO:0000256" key="1">
    <source>
        <dbReference type="SAM" id="SignalP"/>
    </source>
</evidence>
<keyword evidence="1" id="KW-0732">Signal</keyword>
<dbReference type="Proteomes" id="UP000247078">
    <property type="component" value="Unassembled WGS sequence"/>
</dbReference>